<protein>
    <submittedName>
        <fullName evidence="7">Glucose dehydrogenase</fullName>
    </submittedName>
</protein>
<evidence type="ECO:0000256" key="3">
    <source>
        <dbReference type="ARBA" id="ARBA00023270"/>
    </source>
</evidence>
<evidence type="ECO:0000313" key="7">
    <source>
        <dbReference type="EMBL" id="KNB53639.1"/>
    </source>
</evidence>
<evidence type="ECO:0000256" key="5">
    <source>
        <dbReference type="PIRSR" id="PIRSR001365-1"/>
    </source>
</evidence>
<evidence type="ECO:0000313" key="8">
    <source>
        <dbReference type="Proteomes" id="UP000037288"/>
    </source>
</evidence>
<dbReference type="AlphaFoldDB" id="A0A0K9XJS5"/>
<dbReference type="PANTHER" id="PTHR12128">
    <property type="entry name" value="DIHYDRODIPICOLINATE SYNTHASE"/>
    <property type="match status" value="1"/>
</dbReference>
<reference evidence="8" key="1">
    <citation type="submission" date="2015-07" db="EMBL/GenBank/DDBJ databases">
        <title>Draft genome sequence of Streptomyces sp. CMAA 1322, a bacterium isolated from Caatinga biome, from dry forest semiarid of Brazil.</title>
        <authorList>
            <person name="Santos S.N."/>
            <person name="Gacesa R."/>
            <person name="Taketani R.G."/>
            <person name="Long P.F."/>
            <person name="Melo I.S."/>
        </authorList>
    </citation>
    <scope>NUCLEOTIDE SEQUENCE [LARGE SCALE GENOMIC DNA]</scope>
    <source>
        <strain evidence="8">CMAA 1322</strain>
    </source>
</reference>
<comment type="caution">
    <text evidence="7">The sequence shown here is derived from an EMBL/GenBank/DDBJ whole genome shotgun (WGS) entry which is preliminary data.</text>
</comment>
<evidence type="ECO:0000256" key="4">
    <source>
        <dbReference type="PIRNR" id="PIRNR001365"/>
    </source>
</evidence>
<dbReference type="PROSITE" id="PS00666">
    <property type="entry name" value="DHDPS_2"/>
    <property type="match status" value="1"/>
</dbReference>
<dbReference type="SMART" id="SM01130">
    <property type="entry name" value="DHDPS"/>
    <property type="match status" value="1"/>
</dbReference>
<dbReference type="EMBL" id="LFXA01000002">
    <property type="protein sequence ID" value="KNB53639.1"/>
    <property type="molecule type" value="Genomic_DNA"/>
</dbReference>
<dbReference type="STRING" id="1678637.AC230_03170"/>
<keyword evidence="3" id="KW-0704">Schiff base</keyword>
<dbReference type="Proteomes" id="UP000037288">
    <property type="component" value="Unassembled WGS sequence"/>
</dbReference>
<proteinExistence type="inferred from homology"/>
<dbReference type="GO" id="GO:0044281">
    <property type="term" value="P:small molecule metabolic process"/>
    <property type="evidence" value="ECO:0007669"/>
    <property type="project" value="UniProtKB-ARBA"/>
</dbReference>
<dbReference type="OrthoDB" id="3175637at2"/>
<dbReference type="InterPro" id="IPR002220">
    <property type="entry name" value="DapA-like"/>
</dbReference>
<dbReference type="InterPro" id="IPR013785">
    <property type="entry name" value="Aldolase_TIM"/>
</dbReference>
<evidence type="ECO:0000256" key="1">
    <source>
        <dbReference type="ARBA" id="ARBA00007592"/>
    </source>
</evidence>
<keyword evidence="8" id="KW-1185">Reference proteome</keyword>
<keyword evidence="2 4" id="KW-0456">Lyase</keyword>
<dbReference type="InterPro" id="IPR020625">
    <property type="entry name" value="Schiff_base-form_aldolases_AS"/>
</dbReference>
<dbReference type="PRINTS" id="PR00146">
    <property type="entry name" value="DHPICSNTHASE"/>
</dbReference>
<gene>
    <name evidence="7" type="ORF">AC230_03170</name>
</gene>
<dbReference type="PIRSF" id="PIRSF001365">
    <property type="entry name" value="DHDPS"/>
    <property type="match status" value="1"/>
</dbReference>
<feature type="binding site" evidence="6">
    <location>
        <position position="213"/>
    </location>
    <ligand>
        <name>pyruvate</name>
        <dbReference type="ChEBI" id="CHEBI:15361"/>
    </ligand>
</feature>
<dbReference type="PANTHER" id="PTHR12128:SF66">
    <property type="entry name" value="4-HYDROXY-2-OXOGLUTARATE ALDOLASE, MITOCHONDRIAL"/>
    <property type="match status" value="1"/>
</dbReference>
<comment type="similarity">
    <text evidence="1 4">Belongs to the DapA family.</text>
</comment>
<feature type="active site" description="Proton donor/acceptor" evidence="5">
    <location>
        <position position="138"/>
    </location>
</feature>
<feature type="active site" description="Schiff-base intermediate with substrate" evidence="5">
    <location>
        <position position="166"/>
    </location>
</feature>
<dbReference type="RefSeq" id="WP_049714361.1">
    <property type="nucleotide sequence ID" value="NZ_LFXA01000002.1"/>
</dbReference>
<dbReference type="SUPFAM" id="SSF51569">
    <property type="entry name" value="Aldolase"/>
    <property type="match status" value="1"/>
</dbReference>
<dbReference type="Gene3D" id="3.20.20.70">
    <property type="entry name" value="Aldolase class I"/>
    <property type="match status" value="1"/>
</dbReference>
<evidence type="ECO:0000256" key="6">
    <source>
        <dbReference type="PIRSR" id="PIRSR001365-2"/>
    </source>
</evidence>
<organism evidence="7 8">
    <name type="scientific">Streptomyces caatingaensis</name>
    <dbReference type="NCBI Taxonomy" id="1678637"/>
    <lineage>
        <taxon>Bacteria</taxon>
        <taxon>Bacillati</taxon>
        <taxon>Actinomycetota</taxon>
        <taxon>Actinomycetes</taxon>
        <taxon>Kitasatosporales</taxon>
        <taxon>Streptomycetaceae</taxon>
        <taxon>Streptomyces</taxon>
    </lineage>
</organism>
<dbReference type="CDD" id="cd00408">
    <property type="entry name" value="DHDPS-like"/>
    <property type="match status" value="1"/>
</dbReference>
<dbReference type="PATRIC" id="fig|1678637.3.peg.697"/>
<name>A0A0K9XJS5_9ACTN</name>
<dbReference type="GO" id="GO:0008840">
    <property type="term" value="F:4-hydroxy-tetrahydrodipicolinate synthase activity"/>
    <property type="evidence" value="ECO:0007669"/>
    <property type="project" value="TreeGrafter"/>
</dbReference>
<dbReference type="Pfam" id="PF00701">
    <property type="entry name" value="DHDPS"/>
    <property type="match status" value="1"/>
</dbReference>
<accession>A0A0K9XJS5</accession>
<evidence type="ECO:0000256" key="2">
    <source>
        <dbReference type="ARBA" id="ARBA00023239"/>
    </source>
</evidence>
<sequence length="309" mass="31946">MEVPVRLSGFVPPLCTPFTAGGDVDTGSLRRLVEHLLAGGASALFALGTSGEAAHLTAGQRRTVLRTVVEAADGRVPVLAGVIDMTAPRVLEHARDAAEAGADVLVATAPFYTGVHPGETAEHYRRIRAGSGLPLLAYDIPSCVHSKLPGDVLLSLAAEGTLAGLKDSSGDTNALRRLLVERRRRGLESAFSVLTGSELTVDAALLMGADGVVAGLGNVDPAGYARVYRQARAGRWDAAVAEQDRLARLFALVEAGKGVSWTASAIGGFKTALRLLGVIDCAATAPSLGALGEEGERAVRELLVEAGLL</sequence>